<evidence type="ECO:0000313" key="9">
    <source>
        <dbReference type="Proteomes" id="UP000177362"/>
    </source>
</evidence>
<dbReference type="PROSITE" id="PS00525">
    <property type="entry name" value="RIBOSOMAL_L6_1"/>
    <property type="match status" value="1"/>
</dbReference>
<dbReference type="AlphaFoldDB" id="A0A1G2KQ37"/>
<comment type="caution">
    <text evidence="8">The sequence shown here is derived from an EMBL/GenBank/DDBJ whole genome shotgun (WGS) entry which is preliminary data.</text>
</comment>
<comment type="subunit">
    <text evidence="4">Part of the 50S ribosomal subunit.</text>
</comment>
<dbReference type="GO" id="GO:0002181">
    <property type="term" value="P:cytoplasmic translation"/>
    <property type="evidence" value="ECO:0007669"/>
    <property type="project" value="TreeGrafter"/>
</dbReference>
<dbReference type="InterPro" id="IPR000702">
    <property type="entry name" value="Ribosomal_uL6-like"/>
</dbReference>
<dbReference type="PANTHER" id="PTHR11655">
    <property type="entry name" value="60S/50S RIBOSOMAL PROTEIN L6/L9"/>
    <property type="match status" value="1"/>
</dbReference>
<dbReference type="NCBIfam" id="TIGR03654">
    <property type="entry name" value="L6_bact"/>
    <property type="match status" value="1"/>
</dbReference>
<feature type="domain" description="Large ribosomal subunit protein uL6 alpha-beta" evidence="7">
    <location>
        <begin position="11"/>
        <end position="82"/>
    </location>
</feature>
<dbReference type="HAMAP" id="MF_01365_B">
    <property type="entry name" value="Ribosomal_uL6_B"/>
    <property type="match status" value="1"/>
</dbReference>
<evidence type="ECO:0000256" key="2">
    <source>
        <dbReference type="ARBA" id="ARBA00022980"/>
    </source>
</evidence>
<dbReference type="Gene3D" id="3.90.930.12">
    <property type="entry name" value="Ribosomal protein L6, alpha-beta domain"/>
    <property type="match status" value="2"/>
</dbReference>
<feature type="domain" description="Large ribosomal subunit protein uL6 alpha-beta" evidence="7">
    <location>
        <begin position="91"/>
        <end position="163"/>
    </location>
</feature>
<dbReference type="Proteomes" id="UP000177362">
    <property type="component" value="Unassembled WGS sequence"/>
</dbReference>
<dbReference type="PRINTS" id="PR00059">
    <property type="entry name" value="RIBOSOMALL6"/>
</dbReference>
<dbReference type="InterPro" id="IPR036789">
    <property type="entry name" value="Ribosomal_uL6-like_a/b-dom_sf"/>
</dbReference>
<dbReference type="InterPro" id="IPR019906">
    <property type="entry name" value="Ribosomal_uL6_bac-type"/>
</dbReference>
<accession>A0A1G2KQ37</accession>
<dbReference type="InterPro" id="IPR002358">
    <property type="entry name" value="Ribosomal_uL6_CS"/>
</dbReference>
<dbReference type="Pfam" id="PF00347">
    <property type="entry name" value="Ribosomal_L6"/>
    <property type="match status" value="2"/>
</dbReference>
<keyword evidence="4 6" id="KW-0694">RNA-binding</keyword>
<dbReference type="PIRSF" id="PIRSF002162">
    <property type="entry name" value="Ribosomal_L6"/>
    <property type="match status" value="1"/>
</dbReference>
<comment type="function">
    <text evidence="4 6">This protein binds to the 23S rRNA, and is important in its secondary structure. It is located near the subunit interface in the base of the L7/L12 stalk, and near the tRNA binding site of the peptidyltransferase center.</text>
</comment>
<protein>
    <recommendedName>
        <fullName evidence="4">Large ribosomal subunit protein uL6</fullName>
    </recommendedName>
</protein>
<proteinExistence type="inferred from homology"/>
<evidence type="ECO:0000256" key="6">
    <source>
        <dbReference type="RuleBase" id="RU003870"/>
    </source>
</evidence>
<dbReference type="EMBL" id="MHQJ01000042">
    <property type="protein sequence ID" value="OHA00569.1"/>
    <property type="molecule type" value="Genomic_DNA"/>
</dbReference>
<dbReference type="SUPFAM" id="SSF56053">
    <property type="entry name" value="Ribosomal protein L6"/>
    <property type="match status" value="2"/>
</dbReference>
<keyword evidence="4 6" id="KW-0699">rRNA-binding</keyword>
<dbReference type="PANTHER" id="PTHR11655:SF14">
    <property type="entry name" value="LARGE RIBOSOMAL SUBUNIT PROTEIN UL6M"/>
    <property type="match status" value="1"/>
</dbReference>
<dbReference type="InterPro" id="IPR020040">
    <property type="entry name" value="Ribosomal_uL6_a/b-dom"/>
</dbReference>
<dbReference type="GO" id="GO:0022625">
    <property type="term" value="C:cytosolic large ribosomal subunit"/>
    <property type="evidence" value="ECO:0007669"/>
    <property type="project" value="UniProtKB-UniRule"/>
</dbReference>
<evidence type="ECO:0000259" key="7">
    <source>
        <dbReference type="Pfam" id="PF00347"/>
    </source>
</evidence>
<organism evidence="8 9">
    <name type="scientific">Candidatus Sungbacteria bacterium RIFCSPHIGHO2_02_FULL_49_12</name>
    <dbReference type="NCBI Taxonomy" id="1802271"/>
    <lineage>
        <taxon>Bacteria</taxon>
        <taxon>Candidatus Sungiibacteriota</taxon>
    </lineage>
</organism>
<evidence type="ECO:0000313" key="8">
    <source>
        <dbReference type="EMBL" id="OHA00569.1"/>
    </source>
</evidence>
<dbReference type="GO" id="GO:0019843">
    <property type="term" value="F:rRNA binding"/>
    <property type="evidence" value="ECO:0007669"/>
    <property type="project" value="UniProtKB-UniRule"/>
</dbReference>
<evidence type="ECO:0000256" key="3">
    <source>
        <dbReference type="ARBA" id="ARBA00023274"/>
    </source>
</evidence>
<name>A0A1G2KQ37_9BACT</name>
<evidence type="ECO:0000256" key="4">
    <source>
        <dbReference type="HAMAP-Rule" id="MF_01365"/>
    </source>
</evidence>
<dbReference type="STRING" id="1802271.A3C11_02835"/>
<dbReference type="FunFam" id="3.90.930.12:FF:000001">
    <property type="entry name" value="50S ribosomal protein L6"/>
    <property type="match status" value="1"/>
</dbReference>
<keyword evidence="3 4" id="KW-0687">Ribonucleoprotein</keyword>
<reference evidence="8 9" key="1">
    <citation type="journal article" date="2016" name="Nat. Commun.">
        <title>Thousands of microbial genomes shed light on interconnected biogeochemical processes in an aquifer system.</title>
        <authorList>
            <person name="Anantharaman K."/>
            <person name="Brown C.T."/>
            <person name="Hug L.A."/>
            <person name="Sharon I."/>
            <person name="Castelle C.J."/>
            <person name="Probst A.J."/>
            <person name="Thomas B.C."/>
            <person name="Singh A."/>
            <person name="Wilkins M.J."/>
            <person name="Karaoz U."/>
            <person name="Brodie E.L."/>
            <person name="Williams K.H."/>
            <person name="Hubbard S.S."/>
            <person name="Banfield J.F."/>
        </authorList>
    </citation>
    <scope>NUCLEOTIDE SEQUENCE [LARGE SCALE GENOMIC DNA]</scope>
</reference>
<gene>
    <name evidence="4" type="primary">rplF</name>
    <name evidence="8" type="ORF">A3C11_02835</name>
</gene>
<keyword evidence="2 4" id="KW-0689">Ribosomal protein</keyword>
<evidence type="ECO:0000256" key="1">
    <source>
        <dbReference type="ARBA" id="ARBA00009356"/>
    </source>
</evidence>
<evidence type="ECO:0000256" key="5">
    <source>
        <dbReference type="RuleBase" id="RU003869"/>
    </source>
</evidence>
<sequence>MSRIGKKPIPIPTGVTVAIEGLSVSIKGAKGEIVRDIRPEIKAEVIDHQLVLTPKIVTKLTPAYWGLTRALLAHAVLGVSRGFEKKLELEGIGYRVSMEGHDLVFALGFSHPVRFPAPAGIEFKIEKNLITVSGFSKELVGETAAKIRALKKPEPYKGKGIHYQGEVIRRKAGKKASTGAVA</sequence>
<comment type="similarity">
    <text evidence="1 4 5">Belongs to the universal ribosomal protein uL6 family.</text>
</comment>
<dbReference type="GO" id="GO:0003735">
    <property type="term" value="F:structural constituent of ribosome"/>
    <property type="evidence" value="ECO:0007669"/>
    <property type="project" value="UniProtKB-UniRule"/>
</dbReference>